<dbReference type="GO" id="GO:0005737">
    <property type="term" value="C:cytoplasm"/>
    <property type="evidence" value="ECO:0007669"/>
    <property type="project" value="UniProtKB-SubCell"/>
</dbReference>
<evidence type="ECO:0000256" key="13">
    <source>
        <dbReference type="SAM" id="MobiDB-lite"/>
    </source>
</evidence>
<keyword evidence="8" id="KW-0234">DNA repair</keyword>
<comment type="subcellular location">
    <subcellularLocation>
        <location evidence="2">Cytoplasm</location>
    </subcellularLocation>
    <subcellularLocation>
        <location evidence="1">Nucleus</location>
    </subcellularLocation>
</comment>
<keyword evidence="5" id="KW-0963">Cytoplasm</keyword>
<proteinExistence type="inferred from homology"/>
<dbReference type="Gene3D" id="1.10.486.10">
    <property type="entry name" value="PCRA, domain 4"/>
    <property type="match status" value="1"/>
</dbReference>
<feature type="compositionally biased region" description="Polar residues" evidence="13">
    <location>
        <begin position="516"/>
        <end position="528"/>
    </location>
</feature>
<evidence type="ECO:0000256" key="7">
    <source>
        <dbReference type="ARBA" id="ARBA00023125"/>
    </source>
</evidence>
<protein>
    <recommendedName>
        <fullName evidence="4">PCNA-interacting partner</fullName>
    </recommendedName>
    <alternativeName>
        <fullName evidence="10">PARP-1 binding protein</fullName>
    </alternativeName>
    <alternativeName>
        <fullName evidence="11">PARP1-binding protein</fullName>
    </alternativeName>
</protein>
<dbReference type="AGR" id="Xenbase:XB-GENE-1004679"/>
<keyword evidence="14" id="KW-1185">Reference proteome</keyword>
<dbReference type="InterPro" id="IPR038932">
    <property type="entry name" value="PARPBP"/>
</dbReference>
<dbReference type="GO" id="GO:0005634">
    <property type="term" value="C:nucleus"/>
    <property type="evidence" value="ECO:0007669"/>
    <property type="project" value="UniProtKB-SubCell"/>
</dbReference>
<dbReference type="GO" id="GO:2000042">
    <property type="term" value="P:negative regulation of double-strand break repair via homologous recombination"/>
    <property type="evidence" value="ECO:0000318"/>
    <property type="project" value="GO_Central"/>
</dbReference>
<organism evidence="14 15">
    <name type="scientific">Xenopus laevis</name>
    <name type="common">African clawed frog</name>
    <dbReference type="NCBI Taxonomy" id="8355"/>
    <lineage>
        <taxon>Eukaryota</taxon>
        <taxon>Metazoa</taxon>
        <taxon>Chordata</taxon>
        <taxon>Craniata</taxon>
        <taxon>Vertebrata</taxon>
        <taxon>Euteleostomi</taxon>
        <taxon>Amphibia</taxon>
        <taxon>Batrachia</taxon>
        <taxon>Anura</taxon>
        <taxon>Pipoidea</taxon>
        <taxon>Pipidae</taxon>
        <taxon>Xenopodinae</taxon>
        <taxon>Xenopus</taxon>
        <taxon>Xenopus</taxon>
    </lineage>
</organism>
<dbReference type="AlphaFoldDB" id="A0A8J0UP00"/>
<evidence type="ECO:0000256" key="8">
    <source>
        <dbReference type="ARBA" id="ARBA00023204"/>
    </source>
</evidence>
<evidence type="ECO:0000256" key="4">
    <source>
        <dbReference type="ARBA" id="ARBA00014320"/>
    </source>
</evidence>
<feature type="region of interest" description="Disordered" evidence="13">
    <location>
        <begin position="489"/>
        <end position="534"/>
    </location>
</feature>
<evidence type="ECO:0000313" key="14">
    <source>
        <dbReference type="Proteomes" id="UP000186698"/>
    </source>
</evidence>
<dbReference type="PANTHER" id="PTHR32121:SF0">
    <property type="entry name" value="PCNA-INTERACTING PARTNER"/>
    <property type="match status" value="1"/>
</dbReference>
<dbReference type="FunFam" id="1.10.486.10:FF:000004">
    <property type="entry name" value="PCNA-interacting partner isoform X3"/>
    <property type="match status" value="1"/>
</dbReference>
<evidence type="ECO:0000256" key="6">
    <source>
        <dbReference type="ARBA" id="ARBA00022763"/>
    </source>
</evidence>
<evidence type="ECO:0000256" key="3">
    <source>
        <dbReference type="ARBA" id="ARBA00009135"/>
    </source>
</evidence>
<dbReference type="GO" id="GO:0006281">
    <property type="term" value="P:DNA repair"/>
    <property type="evidence" value="ECO:0007669"/>
    <property type="project" value="UniProtKB-KW"/>
</dbReference>
<reference evidence="15" key="1">
    <citation type="submission" date="2025-08" db="UniProtKB">
        <authorList>
            <consortium name="RefSeq"/>
        </authorList>
    </citation>
    <scope>IDENTIFICATION</scope>
    <source>
        <strain evidence="15">J_2021</strain>
        <tissue evidence="15">Erythrocytes</tissue>
    </source>
</reference>
<keyword evidence="9" id="KW-0539">Nucleus</keyword>
<evidence type="ECO:0000256" key="2">
    <source>
        <dbReference type="ARBA" id="ARBA00004496"/>
    </source>
</evidence>
<dbReference type="PANTHER" id="PTHR32121">
    <property type="entry name" value="PCNA-INTERACTING PARTNER"/>
    <property type="match status" value="1"/>
</dbReference>
<evidence type="ECO:0000313" key="16">
    <source>
        <dbReference type="Xenbase" id="XB-GENE-1004679"/>
    </source>
</evidence>
<dbReference type="GeneID" id="734977"/>
<evidence type="ECO:0000256" key="9">
    <source>
        <dbReference type="ARBA" id="ARBA00023242"/>
    </source>
</evidence>
<keyword evidence="6" id="KW-0227">DNA damage</keyword>
<comment type="similarity">
    <text evidence="3">Belongs to the PARI family.</text>
</comment>
<evidence type="ECO:0000256" key="12">
    <source>
        <dbReference type="ARBA" id="ARBA00056065"/>
    </source>
</evidence>
<evidence type="ECO:0000256" key="11">
    <source>
        <dbReference type="ARBA" id="ARBA00032731"/>
    </source>
</evidence>
<dbReference type="RefSeq" id="XP_018106752.1">
    <property type="nucleotide sequence ID" value="XM_018251263.2"/>
</dbReference>
<dbReference type="OrthoDB" id="6427080at2759"/>
<sequence length="571" mass="63577">MRLKMDCPHQDVLHLIKYFRKEWPVVSDSERTTICGADNMLLTLQLALAEVNKQNGKEFSVSLSDVLLTWKYLVKHKLGLACEDTVVPKDYADIQKTYDLFLKNSNSLDLIDIYEKISTAGSSEAHFLSSEQLLDFLTNDVCLSEGTDFPIVSTPCKNNLDTVKVKPTLKRIFLAYLNLLVNAKNDFALAQVLNCPERGLGREAFTDLKHTSRLKNMSIFLVATSFIRTIELGGKGYAPSESDPLRKHLKGLSLFVHFIDRLNEIFGETHDPRTAGELLLSTIKMHLIKGRGSGDPLSEAATEVAQDLDLRIKYLINLVSEDKSSGTTGISPVRPKIRAINRGTASGGRETIKTLLKLLDEEAANPPSKNKADLLCADEENTLFGAFSLFTLFRSPEQTGSSPKALSQRVQKAINKDKPKLKHNLIRSQFACTYKDSNLTQTKQWDFPSMSQVPSCIHPAPKIVPVLCFDEEPLENDLQKGLKQSSGNIDLKTAEQVKNKPCKNVGNKRSKRKQVDIQSETTNGQENEPPQKKAVVELTSSKANKQGVSRNKASKNKLITGQAKLTSFFRV</sequence>
<dbReference type="Proteomes" id="UP000186698">
    <property type="component" value="Chromosome 3L"/>
</dbReference>
<accession>A0A8J0UP00</accession>
<evidence type="ECO:0000256" key="10">
    <source>
        <dbReference type="ARBA" id="ARBA00031632"/>
    </source>
</evidence>
<evidence type="ECO:0000256" key="1">
    <source>
        <dbReference type="ARBA" id="ARBA00004123"/>
    </source>
</evidence>
<evidence type="ECO:0000313" key="15">
    <source>
        <dbReference type="RefSeq" id="XP_018106752.1"/>
    </source>
</evidence>
<comment type="function">
    <text evidence="12">Required to suppress inappropriate homologous recombination, thereby playing a central role DNA repair and in the maintenance of genomic stability.</text>
</comment>
<dbReference type="CTD" id="734977"/>
<dbReference type="Xenbase" id="XB-GENE-1004679">
    <property type="gene designation" value="parpbp.L"/>
</dbReference>
<dbReference type="GO" id="GO:0000785">
    <property type="term" value="C:chromatin"/>
    <property type="evidence" value="ECO:0000318"/>
    <property type="project" value="GO_Central"/>
</dbReference>
<dbReference type="GO" id="GO:0003677">
    <property type="term" value="F:DNA binding"/>
    <property type="evidence" value="ECO:0007669"/>
    <property type="project" value="UniProtKB-KW"/>
</dbReference>
<evidence type="ECO:0000256" key="5">
    <source>
        <dbReference type="ARBA" id="ARBA00022490"/>
    </source>
</evidence>
<keyword evidence="7" id="KW-0238">DNA-binding</keyword>
<name>A0A8J0UP00_XENLA</name>
<gene>
    <name evidence="15 16" type="primary">parpbp.L</name>
    <name evidence="15" type="synonym">c12orf48</name>
    <name evidence="15" type="synonym">PARI</name>
    <name evidence="15" type="synonym">parpbp</name>
    <name evidence="15" type="synonym">parpbp.S</name>
</gene>